<dbReference type="InterPro" id="IPR045401">
    <property type="entry name" value="GAP1-M"/>
</dbReference>
<gene>
    <name evidence="4" type="ORF">F8O04_08900</name>
</gene>
<dbReference type="OrthoDB" id="3250392at2"/>
<comment type="caution">
    <text evidence="4">The sequence shown here is derived from an EMBL/GenBank/DDBJ whole genome shotgun (WGS) entry which is preliminary data.</text>
</comment>
<evidence type="ECO:0000313" key="4">
    <source>
        <dbReference type="EMBL" id="KAB1650291.1"/>
    </source>
</evidence>
<accession>A0A6H9WRP0</accession>
<dbReference type="AlphaFoldDB" id="A0A6H9WRP0"/>
<evidence type="ECO:0000256" key="1">
    <source>
        <dbReference type="SAM" id="MobiDB-lite"/>
    </source>
</evidence>
<proteinExistence type="predicted"/>
<dbReference type="Pfam" id="PF20013">
    <property type="entry name" value="GAP1-N2"/>
    <property type="match status" value="1"/>
</dbReference>
<evidence type="ECO:0000313" key="5">
    <source>
        <dbReference type="Proteomes" id="UP000431744"/>
    </source>
</evidence>
<name>A0A6H9WRP0_9MICO</name>
<feature type="domain" description="GTPase-associated protein 1 middle" evidence="3">
    <location>
        <begin position="184"/>
        <end position="277"/>
    </location>
</feature>
<organism evidence="4 5">
    <name type="scientific">Pseudoclavibacter endophyticus</name>
    <dbReference type="NCBI Taxonomy" id="1778590"/>
    <lineage>
        <taxon>Bacteria</taxon>
        <taxon>Bacillati</taxon>
        <taxon>Actinomycetota</taxon>
        <taxon>Actinomycetes</taxon>
        <taxon>Micrococcales</taxon>
        <taxon>Microbacteriaceae</taxon>
        <taxon>Pseudoclavibacter</taxon>
    </lineage>
</organism>
<dbReference type="Pfam" id="PF20014">
    <property type="entry name" value="GAP1-M"/>
    <property type="match status" value="1"/>
</dbReference>
<sequence>MAEASRWGQLTYASFDPGGGAGGWQIKETRGDFSPAELREISAHLVTSFDSHVPLPEYPTPADVASQPRRCVHLLAHGGAIGAGIGTPATVSAGCTVHAVQAGNDATGRPGNVFSQTVLDRRPTALEPRIRPIEFWRSFDLLTPYGAQDVLDARLRDGQYPAPSGLMGRDLVLDFVFDAETWRMGVLSVLLDAVAEALQGGRRVVMVTAGPDQAALWIAAVSWCMAPTTARAFSWSVYERATRLSAAFERGVHLIGVPRDDVGRIDRDEGQFVVIDEDELPSLGQLGAAPHRTAAGDEVQATAWSQLAQESLVDAPTAAGVLGMLDDVADRSGPRVLTPAWPLAVAHLVTAPNGSDTSVATRVAAAEAPSGTLDASLAEHVRSAVRRQLDTGTAAAWEALRATPPDTFQASILAEEYLCRALGDPAWLTRDGDVPLPAPAALAGAATETVRAAYVGALATGEPEVGSGAAQSGVAKDGVAKDGGAEDSAAEDSAAEDSGESGQAGASGAGDTAGGVPGADPVVVLRLADLGVRLGLVDDPALRGRTVDALRRDVAPKLLRDDTGREPQQPSDDGAEPILMRAGLLDPRLHLELVPEALRAVVAARAPGAATTANPDGTPAGLLLPSAVAWIGERGLPRAGVATDDLRDDAIGDEVAAWLVRHRPREPGAGKALAGRLLRRYRSWYGIPSALRVVQPRHLWHLDELLEIERDHPSGLPGDFFVPHFACAPPSLELTRLAERLAMRGSTREARIARMRLDAEAAGSRQPSVSIDDTLRLTEQLWTSFGRHFALDVFAPLDLEASLLSAASSLDVSGWAEPRFELLRAEAASADAVNRAATMLSSHLASAPESLGRGTLAGLLALDVMTDPANADLLDHPAIARTRRVGDLADPTGRRIVTIVVDALVGGLDDELRRAIVTDAVARLASVAGEVSDRRRTELERLATQRLRGDERSNGDGWFRPFRNRQLKEH</sequence>
<feature type="compositionally biased region" description="Acidic residues" evidence="1">
    <location>
        <begin position="488"/>
        <end position="499"/>
    </location>
</feature>
<dbReference type="InterPro" id="IPR045402">
    <property type="entry name" value="GAP1-N2"/>
</dbReference>
<feature type="domain" description="GTPase-associated protein 1 N-terminal" evidence="2">
    <location>
        <begin position="7"/>
        <end position="149"/>
    </location>
</feature>
<evidence type="ECO:0000259" key="3">
    <source>
        <dbReference type="Pfam" id="PF20014"/>
    </source>
</evidence>
<dbReference type="RefSeq" id="WP_158028875.1">
    <property type="nucleotide sequence ID" value="NZ_BMHG01000001.1"/>
</dbReference>
<dbReference type="Proteomes" id="UP000431744">
    <property type="component" value="Unassembled WGS sequence"/>
</dbReference>
<feature type="region of interest" description="Disordered" evidence="1">
    <location>
        <begin position="463"/>
        <end position="516"/>
    </location>
</feature>
<reference evidence="4 5" key="1">
    <citation type="submission" date="2019-09" db="EMBL/GenBank/DDBJ databases">
        <title>Phylogeny of genus Pseudoclavibacter and closely related genus.</title>
        <authorList>
            <person name="Li Y."/>
        </authorList>
    </citation>
    <scope>NUCLEOTIDE SEQUENCE [LARGE SCALE GENOMIC DNA]</scope>
    <source>
        <strain evidence="4 5">EGI 60007</strain>
    </source>
</reference>
<protein>
    <submittedName>
        <fullName evidence="4">Uncharacterized protein</fullName>
    </submittedName>
</protein>
<dbReference type="EMBL" id="WBJY01000001">
    <property type="protein sequence ID" value="KAB1650291.1"/>
    <property type="molecule type" value="Genomic_DNA"/>
</dbReference>
<feature type="compositionally biased region" description="Gly residues" evidence="1">
    <location>
        <begin position="505"/>
        <end position="516"/>
    </location>
</feature>
<evidence type="ECO:0000259" key="2">
    <source>
        <dbReference type="Pfam" id="PF20013"/>
    </source>
</evidence>
<keyword evidence="5" id="KW-1185">Reference proteome</keyword>